<feature type="non-terminal residue" evidence="4">
    <location>
        <position position="258"/>
    </location>
</feature>
<dbReference type="EMBL" id="JAODAN010000008">
    <property type="protein sequence ID" value="KAK1922401.1"/>
    <property type="molecule type" value="Genomic_DNA"/>
</dbReference>
<evidence type="ECO:0000313" key="4">
    <source>
        <dbReference type="EMBL" id="KAK1922401.1"/>
    </source>
</evidence>
<evidence type="ECO:0000313" key="5">
    <source>
        <dbReference type="Proteomes" id="UP001182556"/>
    </source>
</evidence>
<feature type="signal peptide" evidence="2">
    <location>
        <begin position="1"/>
        <end position="18"/>
    </location>
</feature>
<keyword evidence="5" id="KW-1185">Reference proteome</keyword>
<dbReference type="Pfam" id="PF00188">
    <property type="entry name" value="CAP"/>
    <property type="match status" value="1"/>
</dbReference>
<dbReference type="InterPro" id="IPR035940">
    <property type="entry name" value="CAP_sf"/>
</dbReference>
<keyword evidence="2" id="KW-0732">Signal</keyword>
<evidence type="ECO:0000256" key="1">
    <source>
        <dbReference type="SAM" id="MobiDB-lite"/>
    </source>
</evidence>
<name>A0AAD9D0B2_PAPLA</name>
<dbReference type="InterPro" id="IPR018244">
    <property type="entry name" value="Allrgn_V5/Tpx1_CS"/>
</dbReference>
<accession>A0AAD9D0B2</accession>
<dbReference type="PRINTS" id="PR00837">
    <property type="entry name" value="V5TPXLIKE"/>
</dbReference>
<organism evidence="4 5">
    <name type="scientific">Papiliotrema laurentii</name>
    <name type="common">Cryptococcus laurentii</name>
    <dbReference type="NCBI Taxonomy" id="5418"/>
    <lineage>
        <taxon>Eukaryota</taxon>
        <taxon>Fungi</taxon>
        <taxon>Dikarya</taxon>
        <taxon>Basidiomycota</taxon>
        <taxon>Agaricomycotina</taxon>
        <taxon>Tremellomycetes</taxon>
        <taxon>Tremellales</taxon>
        <taxon>Rhynchogastremaceae</taxon>
        <taxon>Papiliotrema</taxon>
    </lineage>
</organism>
<evidence type="ECO:0000256" key="2">
    <source>
        <dbReference type="SAM" id="SignalP"/>
    </source>
</evidence>
<dbReference type="InterPro" id="IPR001283">
    <property type="entry name" value="CRISP-related"/>
</dbReference>
<dbReference type="InterPro" id="IPR014044">
    <property type="entry name" value="CAP_dom"/>
</dbReference>
<gene>
    <name evidence="4" type="ORF">DB88DRAFT_541534</name>
</gene>
<protein>
    <submittedName>
        <fullName evidence="4">CAP domain-containing protein</fullName>
    </submittedName>
</protein>
<dbReference type="PROSITE" id="PS01009">
    <property type="entry name" value="CRISP_1"/>
    <property type="match status" value="1"/>
</dbReference>
<sequence length="258" mass="27426">MPWNFAISFLILGSFSLASPPPPQRRGSAQPGIVTIITAAATGGGNTSAQSASYDKGQWLTLVGGAVGSASAIAGDGGIAAAIAQPNKVVTTTASSEHKATTIMKASSPAATKTSALPAKPPNNDANGQDRDGWLLFHNSHRRSYGAPDLRWDYDLSVKASVNAKSCLHEHFNAGENIAWYSPGTLTAKQAVEMWMSESELYTWDKPHYNETWGHFTQVIWKNTQNVGCFVAACDKGSQATCEYDPAGNFVDAFAENV</sequence>
<dbReference type="PANTHER" id="PTHR10334">
    <property type="entry name" value="CYSTEINE-RICH SECRETORY PROTEIN-RELATED"/>
    <property type="match status" value="1"/>
</dbReference>
<dbReference type="Gene3D" id="3.40.33.10">
    <property type="entry name" value="CAP"/>
    <property type="match status" value="1"/>
</dbReference>
<evidence type="ECO:0000259" key="3">
    <source>
        <dbReference type="SMART" id="SM00198"/>
    </source>
</evidence>
<proteinExistence type="predicted"/>
<dbReference type="Proteomes" id="UP001182556">
    <property type="component" value="Unassembled WGS sequence"/>
</dbReference>
<feature type="domain" description="SCP" evidence="3">
    <location>
        <begin position="129"/>
        <end position="252"/>
    </location>
</feature>
<feature type="region of interest" description="Disordered" evidence="1">
    <location>
        <begin position="106"/>
        <end position="129"/>
    </location>
</feature>
<reference evidence="4" key="1">
    <citation type="submission" date="2023-02" db="EMBL/GenBank/DDBJ databases">
        <title>Identification and recombinant expression of a fungal hydrolase from Papiliotrema laurentii that hydrolyzes apple cutin and clears colloidal polyester polyurethane.</title>
        <authorList>
            <consortium name="DOE Joint Genome Institute"/>
            <person name="Roman V.A."/>
            <person name="Bojanowski C."/>
            <person name="Crable B.R."/>
            <person name="Wagner D.N."/>
            <person name="Hung C.S."/>
            <person name="Nadeau L.J."/>
            <person name="Schratz L."/>
            <person name="Haridas S."/>
            <person name="Pangilinan J."/>
            <person name="Lipzen A."/>
            <person name="Na H."/>
            <person name="Yan M."/>
            <person name="Ng V."/>
            <person name="Grigoriev I.V."/>
            <person name="Spatafora J.W."/>
            <person name="Barlow D."/>
            <person name="Biffinger J."/>
            <person name="Kelley-Loughnane N."/>
            <person name="Varaljay V.A."/>
            <person name="Crookes-Goodson W.J."/>
        </authorList>
    </citation>
    <scope>NUCLEOTIDE SEQUENCE</scope>
    <source>
        <strain evidence="4">5307AH</strain>
    </source>
</reference>
<feature type="chain" id="PRO_5041920573" evidence="2">
    <location>
        <begin position="19"/>
        <end position="258"/>
    </location>
</feature>
<dbReference type="GO" id="GO:0005576">
    <property type="term" value="C:extracellular region"/>
    <property type="evidence" value="ECO:0007669"/>
    <property type="project" value="InterPro"/>
</dbReference>
<feature type="compositionally biased region" description="Low complexity" evidence="1">
    <location>
        <begin position="106"/>
        <end position="118"/>
    </location>
</feature>
<comment type="caution">
    <text evidence="4">The sequence shown here is derived from an EMBL/GenBank/DDBJ whole genome shotgun (WGS) entry which is preliminary data.</text>
</comment>
<dbReference type="AlphaFoldDB" id="A0AAD9D0B2"/>
<dbReference type="SMART" id="SM00198">
    <property type="entry name" value="SCP"/>
    <property type="match status" value="1"/>
</dbReference>
<dbReference type="SUPFAM" id="SSF55797">
    <property type="entry name" value="PR-1-like"/>
    <property type="match status" value="1"/>
</dbReference>